<dbReference type="Proteomes" id="UP000663940">
    <property type="component" value="Chromosome"/>
</dbReference>
<accession>A0AAE6MKZ1</accession>
<name>A0AAE6MKZ1_9SPHI</name>
<evidence type="ECO:0000313" key="1">
    <source>
        <dbReference type="EMBL" id="QEM07220.1"/>
    </source>
</evidence>
<evidence type="ECO:0000313" key="4">
    <source>
        <dbReference type="Proteomes" id="UP000663940"/>
    </source>
</evidence>
<dbReference type="EMBL" id="CP043451">
    <property type="protein sequence ID" value="QEM07220.1"/>
    <property type="molecule type" value="Genomic_DNA"/>
</dbReference>
<keyword evidence="4" id="KW-1185">Reference proteome</keyword>
<dbReference type="Proteomes" id="UP000250557">
    <property type="component" value="Chromosome"/>
</dbReference>
<reference evidence="2 4" key="2">
    <citation type="submission" date="2021-03" db="EMBL/GenBank/DDBJ databases">
        <title>Mucilaginibacter strains isolated from gold and copper mining confer multi heavy-metal resistance.</title>
        <authorList>
            <person name="Li Y."/>
        </authorList>
    </citation>
    <scope>NUCLEOTIDE SEQUENCE [LARGE SCALE GENOMIC DNA]</scope>
    <source>
        <strain evidence="2 4">P2-4</strain>
    </source>
</reference>
<evidence type="ECO:0000313" key="2">
    <source>
        <dbReference type="EMBL" id="QTE50227.1"/>
    </source>
</evidence>
<gene>
    <name evidence="1" type="primary">mobC</name>
    <name evidence="1" type="ORF">DIU31_028350</name>
    <name evidence="2" type="ORF">J3L21_32655</name>
</gene>
<organism evidence="1 3">
    <name type="scientific">Mucilaginibacter rubeus</name>
    <dbReference type="NCBI Taxonomy" id="2027860"/>
    <lineage>
        <taxon>Bacteria</taxon>
        <taxon>Pseudomonadati</taxon>
        <taxon>Bacteroidota</taxon>
        <taxon>Sphingobacteriia</taxon>
        <taxon>Sphingobacteriales</taxon>
        <taxon>Sphingobacteriaceae</taxon>
        <taxon>Mucilaginibacter</taxon>
    </lineage>
</organism>
<proteinExistence type="predicted"/>
<dbReference type="RefSeq" id="WP_112653073.1">
    <property type="nucleotide sequence ID" value="NZ_CP043451.1"/>
</dbReference>
<sequence length="136" mass="15774">MGDQKKSNGRPKLEDGKRNKIVNVRFTEAEFKSVTELEKELNITKTELIRMRVLENAEKVVLNSRELLGYLDHIGAEMGRVGNNINQLARHANLLKLQKAMHPGIILKFEELFEEYLHIQQQLEIALRKIIRLMGK</sequence>
<dbReference type="InterPro" id="IPR053842">
    <property type="entry name" value="NikA-like"/>
</dbReference>
<protein>
    <submittedName>
        <fullName evidence="1">Plasmid mobilization relaxosome protein MobC</fullName>
    </submittedName>
</protein>
<dbReference type="AlphaFoldDB" id="A0AAE6MKZ1"/>
<dbReference type="EMBL" id="CP071880">
    <property type="protein sequence ID" value="QTE50227.1"/>
    <property type="molecule type" value="Genomic_DNA"/>
</dbReference>
<dbReference type="Pfam" id="PF21983">
    <property type="entry name" value="NikA-like"/>
    <property type="match status" value="1"/>
</dbReference>
<reference evidence="1 3" key="1">
    <citation type="submission" date="2019-08" db="EMBL/GenBank/DDBJ databases">
        <title>Comparative genome analysis confer to the adaptation heavy metal polluted environment.</title>
        <authorList>
            <person name="Li Y."/>
        </authorList>
    </citation>
    <scope>NUCLEOTIDE SEQUENCE [LARGE SCALE GENOMIC DNA]</scope>
    <source>
        <strain evidence="1 3">P2</strain>
    </source>
</reference>
<evidence type="ECO:0000313" key="3">
    <source>
        <dbReference type="Proteomes" id="UP000250557"/>
    </source>
</evidence>